<evidence type="ECO:0000313" key="1">
    <source>
        <dbReference type="EMBL" id="APW66742.1"/>
    </source>
</evidence>
<dbReference type="STRING" id="1850254.LPB137_13190"/>
<accession>A0A1P8KQ54</accession>
<evidence type="ECO:0000313" key="2">
    <source>
        <dbReference type="Proteomes" id="UP000186074"/>
    </source>
</evidence>
<name>A0A1P8KQ54_9BACT</name>
<proteinExistence type="predicted"/>
<protein>
    <submittedName>
        <fullName evidence="1">Uncharacterized protein</fullName>
    </submittedName>
</protein>
<reference evidence="1 2" key="1">
    <citation type="submission" date="2017-01" db="EMBL/GenBank/DDBJ databases">
        <title>Genome sequencing of Arcobacter sp. LPB0137.</title>
        <authorList>
            <person name="Lee G.-W."/>
            <person name="Yi H."/>
        </authorList>
    </citation>
    <scope>NUCLEOTIDE SEQUENCE [LARGE SCALE GENOMIC DNA]</scope>
    <source>
        <strain evidence="1 2">LPB0137</strain>
    </source>
</reference>
<dbReference type="KEGG" id="alp:LPB137_13190"/>
<sequence length="92" mass="10402">MQTIIFLLLTFLIVIFSVLQYFKSKNSRLDKLKSGECPDCKEKTKTFFDDNTKTTFTQEVISAKILKGGGCSGVPDIEYRCKSCGLKEVYNS</sequence>
<dbReference type="Proteomes" id="UP000186074">
    <property type="component" value="Chromosome"/>
</dbReference>
<dbReference type="RefSeq" id="WP_076088835.1">
    <property type="nucleotide sequence ID" value="NZ_CP019070.1"/>
</dbReference>
<dbReference type="EMBL" id="CP019070">
    <property type="protein sequence ID" value="APW66742.1"/>
    <property type="molecule type" value="Genomic_DNA"/>
</dbReference>
<gene>
    <name evidence="1" type="ORF">LPB137_13190</name>
</gene>
<dbReference type="AlphaFoldDB" id="A0A1P8KQ54"/>
<organism evidence="1 2">
    <name type="scientific">Poseidonibacter parvus</name>
    <dbReference type="NCBI Taxonomy" id="1850254"/>
    <lineage>
        <taxon>Bacteria</taxon>
        <taxon>Pseudomonadati</taxon>
        <taxon>Campylobacterota</taxon>
        <taxon>Epsilonproteobacteria</taxon>
        <taxon>Campylobacterales</taxon>
        <taxon>Arcobacteraceae</taxon>
        <taxon>Poseidonibacter</taxon>
    </lineage>
</organism>
<keyword evidence="2" id="KW-1185">Reference proteome</keyword>
<dbReference type="OrthoDB" id="5347986at2"/>